<dbReference type="InterPro" id="IPR050394">
    <property type="entry name" value="Homeobox_NK-like"/>
</dbReference>
<gene>
    <name evidence="10" type="primary">LOC108559589</name>
</gene>
<dbReference type="PROSITE" id="PS00027">
    <property type="entry name" value="HOMEOBOX_1"/>
    <property type="match status" value="1"/>
</dbReference>
<protein>
    <submittedName>
        <fullName evidence="10">Homeobox protein HOX3-like</fullName>
    </submittedName>
</protein>
<evidence type="ECO:0000313" key="9">
    <source>
        <dbReference type="Proteomes" id="UP000695000"/>
    </source>
</evidence>
<dbReference type="GeneID" id="108559589"/>
<dbReference type="InterPro" id="IPR017970">
    <property type="entry name" value="Homeobox_CS"/>
</dbReference>
<dbReference type="SUPFAM" id="SSF46689">
    <property type="entry name" value="Homeodomain-like"/>
    <property type="match status" value="1"/>
</dbReference>
<evidence type="ECO:0000256" key="6">
    <source>
        <dbReference type="RuleBase" id="RU000682"/>
    </source>
</evidence>
<keyword evidence="2 5" id="KW-0238">DNA-binding</keyword>
<keyword evidence="4 5" id="KW-0539">Nucleus</keyword>
<feature type="compositionally biased region" description="Low complexity" evidence="7">
    <location>
        <begin position="16"/>
        <end position="35"/>
    </location>
</feature>
<sequence length="336" mass="37503">MMIDQSGFEMVDTNGTTTTTTSSSSEVYPTCDTTTSQTTPFSVKDILLNIGATEGIYDFKQEPSYDYQELYQHPTINQVWPDQGCYTGGGGGGGGGGYDYYGNYYGNQKTDADFRGGGGCDSATVAFSQPPHHLHNHHHHQQQQQQMTTNNFCIGYPEVTNKDDNSVPVYAKIDSPRQQLVTSSRTELRKSSSKRQRAKRKPRVLFTQAQVYELECRFKLQKYLSAPEREQMAKGLKLTSTQVKIWFQNRRYKSKRQKLESGGGGTTTATAAPKKPAPPSPTQTMSVCYVAPPPAPTATAPPQYTQNCYQSYHHHQGNGGFEYHQDNGVRYSEFSF</sequence>
<feature type="domain" description="Homeobox" evidence="8">
    <location>
        <begin position="197"/>
        <end position="257"/>
    </location>
</feature>
<keyword evidence="9" id="KW-1185">Reference proteome</keyword>
<evidence type="ECO:0000256" key="1">
    <source>
        <dbReference type="ARBA" id="ARBA00004123"/>
    </source>
</evidence>
<feature type="region of interest" description="Disordered" evidence="7">
    <location>
        <begin position="13"/>
        <end position="35"/>
    </location>
</feature>
<feature type="DNA-binding region" description="Homeobox" evidence="5">
    <location>
        <begin position="199"/>
        <end position="258"/>
    </location>
</feature>
<dbReference type="RefSeq" id="XP_017772409.1">
    <property type="nucleotide sequence ID" value="XM_017916920.1"/>
</dbReference>
<dbReference type="InterPro" id="IPR001356">
    <property type="entry name" value="HD"/>
</dbReference>
<dbReference type="PANTHER" id="PTHR24340">
    <property type="entry name" value="HOMEOBOX PROTEIN NKX"/>
    <property type="match status" value="1"/>
</dbReference>
<dbReference type="PRINTS" id="PR00024">
    <property type="entry name" value="HOMEOBOX"/>
</dbReference>
<reference evidence="10" key="1">
    <citation type="submission" date="2025-08" db="UniProtKB">
        <authorList>
            <consortium name="RefSeq"/>
        </authorList>
    </citation>
    <scope>IDENTIFICATION</scope>
    <source>
        <tissue evidence="10">Whole Larva</tissue>
    </source>
</reference>
<evidence type="ECO:0000256" key="4">
    <source>
        <dbReference type="ARBA" id="ARBA00023242"/>
    </source>
</evidence>
<accession>A0ABM1MCV9</accession>
<dbReference type="Proteomes" id="UP000695000">
    <property type="component" value="Unplaced"/>
</dbReference>
<evidence type="ECO:0000256" key="2">
    <source>
        <dbReference type="ARBA" id="ARBA00023125"/>
    </source>
</evidence>
<dbReference type="PROSITE" id="PS50071">
    <property type="entry name" value="HOMEOBOX_2"/>
    <property type="match status" value="1"/>
</dbReference>
<evidence type="ECO:0000256" key="5">
    <source>
        <dbReference type="PROSITE-ProRule" id="PRU00108"/>
    </source>
</evidence>
<dbReference type="CDD" id="cd00086">
    <property type="entry name" value="homeodomain"/>
    <property type="match status" value="1"/>
</dbReference>
<feature type="region of interest" description="Disordered" evidence="7">
    <location>
        <begin position="254"/>
        <end position="285"/>
    </location>
</feature>
<evidence type="ECO:0000256" key="3">
    <source>
        <dbReference type="ARBA" id="ARBA00023155"/>
    </source>
</evidence>
<evidence type="ECO:0000256" key="7">
    <source>
        <dbReference type="SAM" id="MobiDB-lite"/>
    </source>
</evidence>
<dbReference type="InterPro" id="IPR009057">
    <property type="entry name" value="Homeodomain-like_sf"/>
</dbReference>
<name>A0ABM1MCV9_NICVS</name>
<organism evidence="9 10">
    <name type="scientific">Nicrophorus vespilloides</name>
    <name type="common">Boreal carrion beetle</name>
    <dbReference type="NCBI Taxonomy" id="110193"/>
    <lineage>
        <taxon>Eukaryota</taxon>
        <taxon>Metazoa</taxon>
        <taxon>Ecdysozoa</taxon>
        <taxon>Arthropoda</taxon>
        <taxon>Hexapoda</taxon>
        <taxon>Insecta</taxon>
        <taxon>Pterygota</taxon>
        <taxon>Neoptera</taxon>
        <taxon>Endopterygota</taxon>
        <taxon>Coleoptera</taxon>
        <taxon>Polyphaga</taxon>
        <taxon>Staphyliniformia</taxon>
        <taxon>Silphidae</taxon>
        <taxon>Nicrophorinae</taxon>
        <taxon>Nicrophorus</taxon>
    </lineage>
</organism>
<dbReference type="Gene3D" id="1.10.10.60">
    <property type="entry name" value="Homeodomain-like"/>
    <property type="match status" value="1"/>
</dbReference>
<feature type="compositionally biased region" description="Polar residues" evidence="7">
    <location>
        <begin position="176"/>
        <end position="185"/>
    </location>
</feature>
<feature type="compositionally biased region" description="Basic residues" evidence="7">
    <location>
        <begin position="191"/>
        <end position="202"/>
    </location>
</feature>
<evidence type="ECO:0000259" key="8">
    <source>
        <dbReference type="PROSITE" id="PS50071"/>
    </source>
</evidence>
<feature type="region of interest" description="Disordered" evidence="7">
    <location>
        <begin position="175"/>
        <end position="202"/>
    </location>
</feature>
<dbReference type="SMART" id="SM00389">
    <property type="entry name" value="HOX"/>
    <property type="match status" value="1"/>
</dbReference>
<evidence type="ECO:0000313" key="10">
    <source>
        <dbReference type="RefSeq" id="XP_017772409.1"/>
    </source>
</evidence>
<comment type="subcellular location">
    <subcellularLocation>
        <location evidence="1 5 6">Nucleus</location>
    </subcellularLocation>
</comment>
<dbReference type="Pfam" id="PF00046">
    <property type="entry name" value="Homeodomain"/>
    <property type="match status" value="1"/>
</dbReference>
<proteinExistence type="predicted"/>
<dbReference type="InterPro" id="IPR020479">
    <property type="entry name" value="HD_metazoa"/>
</dbReference>
<keyword evidence="3 5" id="KW-0371">Homeobox</keyword>